<evidence type="ECO:0000256" key="5">
    <source>
        <dbReference type="ARBA" id="ARBA00022833"/>
    </source>
</evidence>
<dbReference type="PANTHER" id="PTHR13316:SF0">
    <property type="entry name" value="ZINC FINGER CCHC DOMAIN-CONTAINING PROTEIN 8"/>
    <property type="match status" value="1"/>
</dbReference>
<comment type="similarity">
    <text evidence="2">Belongs to the ZCCHC8 family.</text>
</comment>
<dbReference type="GO" id="GO:0005654">
    <property type="term" value="C:nucleoplasm"/>
    <property type="evidence" value="ECO:0007669"/>
    <property type="project" value="UniProtKB-SubCell"/>
</dbReference>
<name>A0A3M6TW58_POCDA</name>
<keyword evidence="5" id="KW-0862">Zinc</keyword>
<organism evidence="10 11">
    <name type="scientific">Pocillopora damicornis</name>
    <name type="common">Cauliflower coral</name>
    <name type="synonym">Millepora damicornis</name>
    <dbReference type="NCBI Taxonomy" id="46731"/>
    <lineage>
        <taxon>Eukaryota</taxon>
        <taxon>Metazoa</taxon>
        <taxon>Cnidaria</taxon>
        <taxon>Anthozoa</taxon>
        <taxon>Hexacorallia</taxon>
        <taxon>Scleractinia</taxon>
        <taxon>Astrocoeniina</taxon>
        <taxon>Pocilloporidae</taxon>
        <taxon>Pocillopora</taxon>
    </lineage>
</organism>
<comment type="subcellular location">
    <subcellularLocation>
        <location evidence="1">Nucleus</location>
        <location evidence="1">Nucleoplasm</location>
    </subcellularLocation>
</comment>
<accession>A0A3M6TW58</accession>
<evidence type="ECO:0000256" key="4">
    <source>
        <dbReference type="ARBA" id="ARBA00022771"/>
    </source>
</evidence>
<reference evidence="10 11" key="1">
    <citation type="journal article" date="2018" name="Sci. Rep.">
        <title>Comparative analysis of the Pocillopora damicornis genome highlights role of immune system in coral evolution.</title>
        <authorList>
            <person name="Cunning R."/>
            <person name="Bay R.A."/>
            <person name="Gillette P."/>
            <person name="Baker A.C."/>
            <person name="Traylor-Knowles N."/>
        </authorList>
    </citation>
    <scope>NUCLEOTIDE SEQUENCE [LARGE SCALE GENOMIC DNA]</scope>
    <source>
        <strain evidence="10">RSMAS</strain>
        <tissue evidence="10">Whole animal</tissue>
    </source>
</reference>
<dbReference type="PANTHER" id="PTHR13316">
    <property type="entry name" value="ZINC FINGER, CCHC DOMAIN CONTAINING 8"/>
    <property type="match status" value="1"/>
</dbReference>
<evidence type="ECO:0000256" key="1">
    <source>
        <dbReference type="ARBA" id="ARBA00004642"/>
    </source>
</evidence>
<comment type="caution">
    <text evidence="10">The sequence shown here is derived from an EMBL/GenBank/DDBJ whole genome shotgun (WGS) entry which is preliminary data.</text>
</comment>
<feature type="compositionally biased region" description="Acidic residues" evidence="8">
    <location>
        <begin position="402"/>
        <end position="414"/>
    </location>
</feature>
<dbReference type="STRING" id="46731.A0A3M6TW58"/>
<dbReference type="EMBL" id="RCHS01002815">
    <property type="protein sequence ID" value="RMX45581.1"/>
    <property type="molecule type" value="Genomic_DNA"/>
</dbReference>
<dbReference type="OMA" id="QRLEYYL"/>
<feature type="compositionally biased region" description="Acidic residues" evidence="8">
    <location>
        <begin position="515"/>
        <end position="534"/>
    </location>
</feature>
<evidence type="ECO:0000313" key="10">
    <source>
        <dbReference type="EMBL" id="RMX45581.1"/>
    </source>
</evidence>
<dbReference type="InterPro" id="IPR052115">
    <property type="entry name" value="NEXT_complex_subunit_ZCCHC8"/>
</dbReference>
<proteinExistence type="inferred from homology"/>
<feature type="compositionally biased region" description="Basic and acidic residues" evidence="8">
    <location>
        <begin position="22"/>
        <end position="37"/>
    </location>
</feature>
<protein>
    <recommendedName>
        <fullName evidence="9">CCHC-type domain-containing protein</fullName>
    </recommendedName>
</protein>
<dbReference type="OrthoDB" id="8026949at2759"/>
<keyword evidence="3" id="KW-0479">Metal-binding</keyword>
<dbReference type="Pfam" id="PF04046">
    <property type="entry name" value="PSP"/>
    <property type="match status" value="1"/>
</dbReference>
<evidence type="ECO:0000256" key="8">
    <source>
        <dbReference type="SAM" id="MobiDB-lite"/>
    </source>
</evidence>
<dbReference type="GO" id="GO:0003723">
    <property type="term" value="F:RNA binding"/>
    <property type="evidence" value="ECO:0007669"/>
    <property type="project" value="TreeGrafter"/>
</dbReference>
<evidence type="ECO:0000256" key="3">
    <source>
        <dbReference type="ARBA" id="ARBA00022723"/>
    </source>
</evidence>
<dbReference type="GO" id="GO:0008270">
    <property type="term" value="F:zinc ion binding"/>
    <property type="evidence" value="ECO:0007669"/>
    <property type="project" value="UniProtKB-KW"/>
</dbReference>
<keyword evidence="11" id="KW-1185">Reference proteome</keyword>
<evidence type="ECO:0000313" key="11">
    <source>
        <dbReference type="Proteomes" id="UP000275408"/>
    </source>
</evidence>
<dbReference type="AlphaFoldDB" id="A0A3M6TW58"/>
<dbReference type="PROSITE" id="PS50158">
    <property type="entry name" value="ZF_CCHC"/>
    <property type="match status" value="1"/>
</dbReference>
<keyword evidence="6" id="KW-0539">Nucleus</keyword>
<feature type="domain" description="CCHC-type" evidence="9">
    <location>
        <begin position="208"/>
        <end position="223"/>
    </location>
</feature>
<sequence length="635" mass="72383">MAAEVSEDACFDEELLFTEFEAEKETTRPSEERHDCPGKIPRNSLQQENIRLKNALKSLIGVWKLKCSTTGRQQDRHSPLFQGIFFDNKTSIRSREKVEEFIQTLQRRTDDINERESFGSQNFPPSICDTNCEVSKLARDNGCSQPFSIISSLQYYDEYCIDCCGLPLVDLNPQISDGWTIPQYEQVYFRVLAPDETPKVRLKSRSCCFNCGNPGHSLQDCTETHDMQRINANRREFLNKFASPVNSKTRYHFDDSAMKRFGRFKPGVISDELREALGINEQDLPPYIYQMRQLGYPPGYLPKATKPSLLIYDGDGSINDYIEEQDEQKSEEHFRSSFIEYPGFNTPLPEGVRDKSAELRTLPMLPHQQIDNLVAKYVHMRGMSSNSAASGSDRKRKREKLDQEEQDMDVDEDGGANPSIELGSTVPPHNPAATKRTKYDTQGDVGVDNSGGYSPSHPGVQYGSQEQELLQHYRKYSESKPTHFALKELHGEASSDSINSEPKKIRKKVRRSVEEGEVVSDEEGEGELVDEDEVEDKRNEEEVVDDYPKVIPGWWLGEPLDSVSETQPKLSPPPRPSVLLPLDALSRFYTNSTVLQKMSFEDRVMWLDPIYGNLQPVSGRYERLRKLLGKKNTAK</sequence>
<keyword evidence="4 7" id="KW-0863">Zinc-finger</keyword>
<evidence type="ECO:0000259" key="9">
    <source>
        <dbReference type="PROSITE" id="PS50158"/>
    </source>
</evidence>
<feature type="region of interest" description="Disordered" evidence="8">
    <location>
        <begin position="22"/>
        <end position="42"/>
    </location>
</feature>
<gene>
    <name evidence="10" type="ORF">pdam_00013126</name>
</gene>
<dbReference type="InterPro" id="IPR001878">
    <property type="entry name" value="Znf_CCHC"/>
</dbReference>
<dbReference type="GO" id="GO:0071013">
    <property type="term" value="C:catalytic step 2 spliceosome"/>
    <property type="evidence" value="ECO:0007669"/>
    <property type="project" value="TreeGrafter"/>
</dbReference>
<feature type="region of interest" description="Disordered" evidence="8">
    <location>
        <begin position="510"/>
        <end position="542"/>
    </location>
</feature>
<feature type="region of interest" description="Disordered" evidence="8">
    <location>
        <begin position="384"/>
        <end position="443"/>
    </location>
</feature>
<evidence type="ECO:0000256" key="2">
    <source>
        <dbReference type="ARBA" id="ARBA00007497"/>
    </source>
</evidence>
<evidence type="ECO:0000256" key="6">
    <source>
        <dbReference type="ARBA" id="ARBA00023242"/>
    </source>
</evidence>
<evidence type="ECO:0000256" key="7">
    <source>
        <dbReference type="PROSITE-ProRule" id="PRU00047"/>
    </source>
</evidence>
<dbReference type="InterPro" id="IPR006568">
    <property type="entry name" value="PSP_pro-rich"/>
</dbReference>
<dbReference type="Proteomes" id="UP000275408">
    <property type="component" value="Unassembled WGS sequence"/>
</dbReference>
<dbReference type="SMART" id="SM00581">
    <property type="entry name" value="PSP"/>
    <property type="match status" value="1"/>
</dbReference>